<protein>
    <submittedName>
        <fullName evidence="2">Uncharacterized protein</fullName>
    </submittedName>
</protein>
<dbReference type="EMBL" id="UOEI01000199">
    <property type="protein sequence ID" value="VAV97163.1"/>
    <property type="molecule type" value="Genomic_DNA"/>
</dbReference>
<feature type="non-terminal residue" evidence="2">
    <location>
        <position position="1"/>
    </location>
</feature>
<accession>A0A3B0SL94</accession>
<keyword evidence="1" id="KW-0472">Membrane</keyword>
<gene>
    <name evidence="2" type="ORF">MNBD_ACTINO01-727</name>
</gene>
<dbReference type="AlphaFoldDB" id="A0A3B0SL94"/>
<name>A0A3B0SL94_9ZZZZ</name>
<feature type="transmembrane region" description="Helical" evidence="1">
    <location>
        <begin position="18"/>
        <end position="38"/>
    </location>
</feature>
<evidence type="ECO:0000256" key="1">
    <source>
        <dbReference type="SAM" id="Phobius"/>
    </source>
</evidence>
<feature type="transmembrane region" description="Helical" evidence="1">
    <location>
        <begin position="58"/>
        <end position="76"/>
    </location>
</feature>
<organism evidence="2">
    <name type="scientific">hydrothermal vent metagenome</name>
    <dbReference type="NCBI Taxonomy" id="652676"/>
    <lineage>
        <taxon>unclassified sequences</taxon>
        <taxon>metagenomes</taxon>
        <taxon>ecological metagenomes</taxon>
    </lineage>
</organism>
<proteinExistence type="predicted"/>
<sequence>FLPQFVDPNAPNAATQTLILGLTLVTIGLISDSVYAVIGGSIGDLFRKRPGAARVSRITAGSVYLALAGIAAVAGTRN</sequence>
<evidence type="ECO:0000313" key="2">
    <source>
        <dbReference type="EMBL" id="VAV97163.1"/>
    </source>
</evidence>
<reference evidence="2" key="1">
    <citation type="submission" date="2018-06" db="EMBL/GenBank/DDBJ databases">
        <authorList>
            <person name="Zhirakovskaya E."/>
        </authorList>
    </citation>
    <scope>NUCLEOTIDE SEQUENCE</scope>
</reference>
<keyword evidence="1" id="KW-0812">Transmembrane</keyword>
<keyword evidence="1" id="KW-1133">Transmembrane helix</keyword>